<keyword evidence="9" id="KW-1185">Reference proteome</keyword>
<dbReference type="InterPro" id="IPR007267">
    <property type="entry name" value="GtrA_DPMS_TM"/>
</dbReference>
<dbReference type="PANTHER" id="PTHR38459">
    <property type="entry name" value="PROPHAGE BACTOPRENOL-LINKED GLUCOSE TRANSLOCASE HOMOLOG"/>
    <property type="match status" value="1"/>
</dbReference>
<dbReference type="InterPro" id="IPR051401">
    <property type="entry name" value="GtrA_CellWall_Glycosyl"/>
</dbReference>
<proteinExistence type="inferred from homology"/>
<evidence type="ECO:0000256" key="4">
    <source>
        <dbReference type="ARBA" id="ARBA00022989"/>
    </source>
</evidence>
<comment type="similarity">
    <text evidence="2">Belongs to the GtrA family.</text>
</comment>
<keyword evidence="4 6" id="KW-1133">Transmembrane helix</keyword>
<feature type="domain" description="GtrA/DPMS transmembrane" evidence="7">
    <location>
        <begin position="15"/>
        <end position="143"/>
    </location>
</feature>
<dbReference type="EMBL" id="QOUI01000014">
    <property type="protein sequence ID" value="RCK68102.1"/>
    <property type="molecule type" value="Genomic_DNA"/>
</dbReference>
<name>A0A367YSU8_9ACTN</name>
<dbReference type="Pfam" id="PF04138">
    <property type="entry name" value="GtrA_DPMS_TM"/>
    <property type="match status" value="1"/>
</dbReference>
<evidence type="ECO:0000313" key="8">
    <source>
        <dbReference type="EMBL" id="RCK68102.1"/>
    </source>
</evidence>
<accession>A0A367YSU8</accession>
<evidence type="ECO:0000256" key="5">
    <source>
        <dbReference type="ARBA" id="ARBA00023136"/>
    </source>
</evidence>
<protein>
    <submittedName>
        <fullName evidence="8">GtrA family protein</fullName>
    </submittedName>
</protein>
<feature type="transmembrane region" description="Helical" evidence="6">
    <location>
        <begin position="116"/>
        <end position="137"/>
    </location>
</feature>
<organism evidence="8 9">
    <name type="scientific">Desertihabitans brevis</name>
    <dbReference type="NCBI Taxonomy" id="2268447"/>
    <lineage>
        <taxon>Bacteria</taxon>
        <taxon>Bacillati</taxon>
        <taxon>Actinomycetota</taxon>
        <taxon>Actinomycetes</taxon>
        <taxon>Propionibacteriales</taxon>
        <taxon>Propionibacteriaceae</taxon>
        <taxon>Desertihabitans</taxon>
    </lineage>
</organism>
<feature type="transmembrane region" description="Helical" evidence="6">
    <location>
        <begin position="12"/>
        <end position="36"/>
    </location>
</feature>
<evidence type="ECO:0000256" key="1">
    <source>
        <dbReference type="ARBA" id="ARBA00004141"/>
    </source>
</evidence>
<evidence type="ECO:0000256" key="2">
    <source>
        <dbReference type="ARBA" id="ARBA00009399"/>
    </source>
</evidence>
<evidence type="ECO:0000256" key="6">
    <source>
        <dbReference type="SAM" id="Phobius"/>
    </source>
</evidence>
<keyword evidence="3 6" id="KW-0812">Transmembrane</keyword>
<dbReference type="PANTHER" id="PTHR38459:SF1">
    <property type="entry name" value="PROPHAGE BACTOPRENOL-LINKED GLUCOSE TRANSLOCASE HOMOLOG"/>
    <property type="match status" value="1"/>
</dbReference>
<dbReference type="GO" id="GO:0000271">
    <property type="term" value="P:polysaccharide biosynthetic process"/>
    <property type="evidence" value="ECO:0007669"/>
    <property type="project" value="InterPro"/>
</dbReference>
<evidence type="ECO:0000259" key="7">
    <source>
        <dbReference type="Pfam" id="PF04138"/>
    </source>
</evidence>
<keyword evidence="5 6" id="KW-0472">Membrane</keyword>
<feature type="transmembrane region" description="Helical" evidence="6">
    <location>
        <begin position="48"/>
        <end position="66"/>
    </location>
</feature>
<dbReference type="GO" id="GO:0005886">
    <property type="term" value="C:plasma membrane"/>
    <property type="evidence" value="ECO:0007669"/>
    <property type="project" value="TreeGrafter"/>
</dbReference>
<comment type="subcellular location">
    <subcellularLocation>
        <location evidence="1">Membrane</location>
        <topology evidence="1">Multi-pass membrane protein</topology>
    </subcellularLocation>
</comment>
<gene>
    <name evidence="8" type="ORF">DT076_18135</name>
</gene>
<comment type="caution">
    <text evidence="8">The sequence shown here is derived from an EMBL/GenBank/DDBJ whole genome shotgun (WGS) entry which is preliminary data.</text>
</comment>
<dbReference type="RefSeq" id="WP_114128105.1">
    <property type="nucleotide sequence ID" value="NZ_QOUI01000014.1"/>
</dbReference>
<evidence type="ECO:0000313" key="9">
    <source>
        <dbReference type="Proteomes" id="UP000252770"/>
    </source>
</evidence>
<dbReference type="Proteomes" id="UP000252770">
    <property type="component" value="Unassembled WGS sequence"/>
</dbReference>
<sequence length="158" mass="17655">MAERRWRALATEVWRFGVIGGLTYVVDTGLSNLLVYGLGPVPALLPDAPLVAKSIAFLVAMVLAWAGNRWWTYGHRETGSSLRSVGLYLLVNLASMVIVLIPAGVSWYLLGLQDPVSFNISTNVIGFVLGLLFRFWAYRTWVFRDQREPDAVPTEEVR</sequence>
<feature type="transmembrane region" description="Helical" evidence="6">
    <location>
        <begin position="87"/>
        <end position="110"/>
    </location>
</feature>
<reference evidence="8 9" key="1">
    <citation type="submission" date="2018-07" db="EMBL/GenBank/DDBJ databases">
        <title>Desertimonas flava gen. nov. sp. nov.</title>
        <authorList>
            <person name="Liu S."/>
        </authorList>
    </citation>
    <scope>NUCLEOTIDE SEQUENCE [LARGE SCALE GENOMIC DNA]</scope>
    <source>
        <strain evidence="8 9">16Sb5-5</strain>
    </source>
</reference>
<dbReference type="AlphaFoldDB" id="A0A367YSU8"/>
<evidence type="ECO:0000256" key="3">
    <source>
        <dbReference type="ARBA" id="ARBA00022692"/>
    </source>
</evidence>